<evidence type="ECO:0000256" key="6">
    <source>
        <dbReference type="ARBA" id="ARBA00022801"/>
    </source>
</evidence>
<dbReference type="UniPathway" id="UPA00193"/>
<evidence type="ECO:0000256" key="11">
    <source>
        <dbReference type="ARBA" id="ARBA00023268"/>
    </source>
</evidence>
<comment type="caution">
    <text evidence="12">Lacks conserved residue(s) required for the propagation of feature annotation.</text>
</comment>
<dbReference type="InterPro" id="IPR020630">
    <property type="entry name" value="THF_DH/CycHdrlase_cat_dom"/>
</dbReference>
<dbReference type="FunFam" id="3.40.50.10860:FF:000005">
    <property type="entry name" value="C-1-tetrahydrofolate synthase, cytoplasmic, putative"/>
    <property type="match status" value="1"/>
</dbReference>
<dbReference type="Proteomes" id="UP000885931">
    <property type="component" value="Unassembled WGS sequence"/>
</dbReference>
<feature type="binding site" evidence="12">
    <location>
        <position position="231"/>
    </location>
    <ligand>
        <name>NADP(+)</name>
        <dbReference type="ChEBI" id="CHEBI:58349"/>
    </ligand>
</feature>
<dbReference type="SUPFAM" id="SSF51735">
    <property type="entry name" value="NAD(P)-binding Rossmann-fold domains"/>
    <property type="match status" value="1"/>
</dbReference>
<evidence type="ECO:0000256" key="1">
    <source>
        <dbReference type="ARBA" id="ARBA00004777"/>
    </source>
</evidence>
<evidence type="ECO:0000256" key="7">
    <source>
        <dbReference type="ARBA" id="ARBA00022857"/>
    </source>
</evidence>
<name>A0A7C1BGB6_UNCW3</name>
<evidence type="ECO:0000259" key="14">
    <source>
        <dbReference type="Pfam" id="PF02882"/>
    </source>
</evidence>
<dbReference type="GO" id="GO:0009086">
    <property type="term" value="P:methionine biosynthetic process"/>
    <property type="evidence" value="ECO:0007669"/>
    <property type="project" value="UniProtKB-KW"/>
</dbReference>
<proteinExistence type="inferred from homology"/>
<evidence type="ECO:0000313" key="15">
    <source>
        <dbReference type="EMBL" id="HDM90740.1"/>
    </source>
</evidence>
<evidence type="ECO:0000256" key="12">
    <source>
        <dbReference type="HAMAP-Rule" id="MF_01576"/>
    </source>
</evidence>
<keyword evidence="3 12" id="KW-0554">One-carbon metabolism</keyword>
<dbReference type="PANTHER" id="PTHR48099:SF5">
    <property type="entry name" value="C-1-TETRAHYDROFOLATE SYNTHASE, CYTOPLASMIC"/>
    <property type="match status" value="1"/>
</dbReference>
<dbReference type="Gene3D" id="3.40.50.10860">
    <property type="entry name" value="Leucine Dehydrogenase, chain A, domain 1"/>
    <property type="match status" value="1"/>
</dbReference>
<dbReference type="CDD" id="cd01080">
    <property type="entry name" value="NAD_bind_m-THF_DH_Cyclohyd"/>
    <property type="match status" value="1"/>
</dbReference>
<dbReference type="GO" id="GO:0006164">
    <property type="term" value="P:purine nucleotide biosynthetic process"/>
    <property type="evidence" value="ECO:0007669"/>
    <property type="project" value="UniProtKB-KW"/>
</dbReference>
<dbReference type="PRINTS" id="PR00085">
    <property type="entry name" value="THFDHDRGNASE"/>
</dbReference>
<gene>
    <name evidence="12 15" type="primary">folD</name>
    <name evidence="15" type="ORF">ENG67_06015</name>
</gene>
<evidence type="ECO:0000256" key="2">
    <source>
        <dbReference type="ARBA" id="ARBA00011738"/>
    </source>
</evidence>
<dbReference type="Gene3D" id="3.40.50.720">
    <property type="entry name" value="NAD(P)-binding Rossmann-like Domain"/>
    <property type="match status" value="1"/>
</dbReference>
<feature type="domain" description="Tetrahydrofolate dehydrogenase/cyclohydrolase NAD(P)-binding" evidence="14">
    <location>
        <begin position="139"/>
        <end position="280"/>
    </location>
</feature>
<evidence type="ECO:0000259" key="13">
    <source>
        <dbReference type="Pfam" id="PF00763"/>
    </source>
</evidence>
<dbReference type="GO" id="GO:0004477">
    <property type="term" value="F:methenyltetrahydrofolate cyclohydrolase activity"/>
    <property type="evidence" value="ECO:0007669"/>
    <property type="project" value="UniProtKB-UniRule"/>
</dbReference>
<protein>
    <recommendedName>
        <fullName evidence="12">Bifunctional protein FolD</fullName>
    </recommendedName>
    <domain>
        <recommendedName>
            <fullName evidence="12">Methylenetetrahydrofolate dehydrogenase</fullName>
            <ecNumber evidence="12">1.5.1.5</ecNumber>
        </recommendedName>
    </domain>
    <domain>
        <recommendedName>
            <fullName evidence="12">Methenyltetrahydrofolate cyclohydrolase</fullName>
            <ecNumber evidence="12">3.5.4.9</ecNumber>
        </recommendedName>
    </domain>
</protein>
<evidence type="ECO:0000256" key="4">
    <source>
        <dbReference type="ARBA" id="ARBA00022605"/>
    </source>
</evidence>
<keyword evidence="4 12" id="KW-0028">Amino-acid biosynthesis</keyword>
<dbReference type="InterPro" id="IPR046346">
    <property type="entry name" value="Aminoacid_DH-like_N_sf"/>
</dbReference>
<dbReference type="InterPro" id="IPR036291">
    <property type="entry name" value="NAD(P)-bd_dom_sf"/>
</dbReference>
<evidence type="ECO:0000256" key="3">
    <source>
        <dbReference type="ARBA" id="ARBA00022563"/>
    </source>
</evidence>
<keyword evidence="9 12" id="KW-0368">Histidine biosynthesis</keyword>
<dbReference type="InterPro" id="IPR020631">
    <property type="entry name" value="THF_DH/CycHdrlase_NAD-bd_dom"/>
</dbReference>
<dbReference type="GO" id="GO:0000105">
    <property type="term" value="P:L-histidine biosynthetic process"/>
    <property type="evidence" value="ECO:0007669"/>
    <property type="project" value="UniProtKB-KW"/>
</dbReference>
<comment type="catalytic activity">
    <reaction evidence="12">
        <text>(6R)-5,10-methenyltetrahydrofolate + H2O = (6R)-10-formyltetrahydrofolate + H(+)</text>
        <dbReference type="Rhea" id="RHEA:23700"/>
        <dbReference type="ChEBI" id="CHEBI:15377"/>
        <dbReference type="ChEBI" id="CHEBI:15378"/>
        <dbReference type="ChEBI" id="CHEBI:57455"/>
        <dbReference type="ChEBI" id="CHEBI:195366"/>
        <dbReference type="EC" id="3.5.4.9"/>
    </reaction>
</comment>
<keyword evidence="10 12" id="KW-0486">Methionine biosynthesis</keyword>
<dbReference type="InterPro" id="IPR020867">
    <property type="entry name" value="THF_DH/CycHdrlase_CS"/>
</dbReference>
<accession>A0A7C1BGB6</accession>
<organism evidence="15">
    <name type="scientific">candidate division WOR-3 bacterium</name>
    <dbReference type="NCBI Taxonomy" id="2052148"/>
    <lineage>
        <taxon>Bacteria</taxon>
        <taxon>Bacteria division WOR-3</taxon>
    </lineage>
</organism>
<keyword evidence="8 12" id="KW-0560">Oxidoreductase</keyword>
<comment type="function">
    <text evidence="12">Catalyzes the oxidation of 5,10-methylenetetrahydrofolate to 5,10-methenyltetrahydrofolate and then the hydrolysis of 5,10-methenyltetrahydrofolate to 10-formyltetrahydrofolate.</text>
</comment>
<feature type="binding site" evidence="12">
    <location>
        <begin position="165"/>
        <end position="167"/>
    </location>
    <ligand>
        <name>NADP(+)</name>
        <dbReference type="ChEBI" id="CHEBI:58349"/>
    </ligand>
</feature>
<evidence type="ECO:0000256" key="5">
    <source>
        <dbReference type="ARBA" id="ARBA00022755"/>
    </source>
</evidence>
<dbReference type="EC" id="3.5.4.9" evidence="12"/>
<dbReference type="PANTHER" id="PTHR48099">
    <property type="entry name" value="C-1-TETRAHYDROFOLATE SYNTHASE, CYTOPLASMIC-RELATED"/>
    <property type="match status" value="1"/>
</dbReference>
<evidence type="ECO:0000256" key="9">
    <source>
        <dbReference type="ARBA" id="ARBA00023102"/>
    </source>
</evidence>
<dbReference type="AlphaFoldDB" id="A0A7C1BGB6"/>
<keyword evidence="11 12" id="KW-0511">Multifunctional enzyme</keyword>
<keyword evidence="5 12" id="KW-0658">Purine biosynthesis</keyword>
<keyword evidence="6 12" id="KW-0378">Hydrolase</keyword>
<dbReference type="NCBIfam" id="NF008058">
    <property type="entry name" value="PRK10792.1"/>
    <property type="match status" value="1"/>
</dbReference>
<evidence type="ECO:0000256" key="10">
    <source>
        <dbReference type="ARBA" id="ARBA00023167"/>
    </source>
</evidence>
<comment type="catalytic activity">
    <reaction evidence="12">
        <text>(6R)-5,10-methylene-5,6,7,8-tetrahydrofolate + NADP(+) = (6R)-5,10-methenyltetrahydrofolate + NADPH</text>
        <dbReference type="Rhea" id="RHEA:22812"/>
        <dbReference type="ChEBI" id="CHEBI:15636"/>
        <dbReference type="ChEBI" id="CHEBI:57455"/>
        <dbReference type="ChEBI" id="CHEBI:57783"/>
        <dbReference type="ChEBI" id="CHEBI:58349"/>
        <dbReference type="EC" id="1.5.1.5"/>
    </reaction>
</comment>
<dbReference type="EC" id="1.5.1.5" evidence="12"/>
<dbReference type="GO" id="GO:0035999">
    <property type="term" value="P:tetrahydrofolate interconversion"/>
    <property type="evidence" value="ECO:0007669"/>
    <property type="project" value="UniProtKB-UniRule"/>
</dbReference>
<comment type="caution">
    <text evidence="15">The sequence shown here is derived from an EMBL/GenBank/DDBJ whole genome shotgun (WGS) entry which is preliminary data.</text>
</comment>
<dbReference type="Pfam" id="PF02882">
    <property type="entry name" value="THF_DHG_CYH_C"/>
    <property type="match status" value="1"/>
</dbReference>
<reference evidence="15" key="1">
    <citation type="journal article" date="2020" name="mSystems">
        <title>Genome- and Community-Level Interaction Insights into Carbon Utilization and Element Cycling Functions of Hydrothermarchaeota in Hydrothermal Sediment.</title>
        <authorList>
            <person name="Zhou Z."/>
            <person name="Liu Y."/>
            <person name="Xu W."/>
            <person name="Pan J."/>
            <person name="Luo Z.H."/>
            <person name="Li M."/>
        </authorList>
    </citation>
    <scope>NUCLEOTIDE SEQUENCE [LARGE SCALE GENOMIC DNA]</scope>
    <source>
        <strain evidence="15">HyVt-237</strain>
    </source>
</reference>
<dbReference type="PROSITE" id="PS00767">
    <property type="entry name" value="THF_DHG_CYH_2"/>
    <property type="match status" value="1"/>
</dbReference>
<dbReference type="EMBL" id="DRBW01000221">
    <property type="protein sequence ID" value="HDM90740.1"/>
    <property type="molecule type" value="Genomic_DNA"/>
</dbReference>
<dbReference type="InterPro" id="IPR000672">
    <property type="entry name" value="THF_DH/CycHdrlase"/>
</dbReference>
<dbReference type="HAMAP" id="MF_01576">
    <property type="entry name" value="THF_DHG_CYH"/>
    <property type="match status" value="1"/>
</dbReference>
<feature type="domain" description="Tetrahydrofolate dehydrogenase/cyclohydrolase catalytic" evidence="13">
    <location>
        <begin position="6"/>
        <end position="120"/>
    </location>
</feature>
<comment type="subunit">
    <text evidence="2 12">Homodimer.</text>
</comment>
<dbReference type="GO" id="GO:0005829">
    <property type="term" value="C:cytosol"/>
    <property type="evidence" value="ECO:0007669"/>
    <property type="project" value="TreeGrafter"/>
</dbReference>
<dbReference type="NCBIfam" id="NF010783">
    <property type="entry name" value="PRK14186.1"/>
    <property type="match status" value="1"/>
</dbReference>
<dbReference type="SUPFAM" id="SSF53223">
    <property type="entry name" value="Aminoacid dehydrogenase-like, N-terminal domain"/>
    <property type="match status" value="1"/>
</dbReference>
<dbReference type="Pfam" id="PF00763">
    <property type="entry name" value="THF_DHG_CYH"/>
    <property type="match status" value="1"/>
</dbReference>
<dbReference type="GO" id="GO:0004488">
    <property type="term" value="F:methylenetetrahydrofolate dehydrogenase (NADP+) activity"/>
    <property type="evidence" value="ECO:0007669"/>
    <property type="project" value="UniProtKB-UniRule"/>
</dbReference>
<dbReference type="FunFam" id="3.40.50.720:FF:000094">
    <property type="entry name" value="Bifunctional protein FolD"/>
    <property type="match status" value="1"/>
</dbReference>
<sequence length="285" mass="30873">MSAKIIDGKAIAKKVRAEVREEAEKLKAQGIEPYLAVILVGDDPASQVYVRNKEKAAEKVGILTTTHRLPADVPEGEVRDLIHRLNEDPRVHGILIQLPLPKHLPERELLELVDPRKDADGFHPYNLGRLLMGAPTQLPCTPNGIIRLLDEEGIEIKGKDAVVVGRSVIVGKPVGLLLLSRHATVTTCHTRTRDLAEHTRRADILVVAAGRPKVVGADMVKEGAVVIDVGVNRLEDGSLCGDVDFEAVKEKASYITPVPGGVGPMTVAMLLKNTVEIAKKIGKRS</sequence>
<comment type="pathway">
    <text evidence="1 12">One-carbon metabolism; tetrahydrofolate interconversion.</text>
</comment>
<evidence type="ECO:0000256" key="8">
    <source>
        <dbReference type="ARBA" id="ARBA00023002"/>
    </source>
</evidence>
<comment type="similarity">
    <text evidence="12">Belongs to the tetrahydrofolate dehydrogenase/cyclohydrolase family.</text>
</comment>
<keyword evidence="7 12" id="KW-0521">NADP</keyword>